<feature type="domain" description="HTH lacI-type" evidence="4">
    <location>
        <begin position="14"/>
        <end position="68"/>
    </location>
</feature>
<dbReference type="STRING" id="1908264.BKK54_10870"/>
<proteinExistence type="predicted"/>
<dbReference type="GO" id="GO:0000976">
    <property type="term" value="F:transcription cis-regulatory region binding"/>
    <property type="evidence" value="ECO:0007669"/>
    <property type="project" value="TreeGrafter"/>
</dbReference>
<dbReference type="InterPro" id="IPR046335">
    <property type="entry name" value="LacI/GalR-like_sensor"/>
</dbReference>
<keyword evidence="6" id="KW-1185">Reference proteome</keyword>
<dbReference type="SUPFAM" id="SSF47413">
    <property type="entry name" value="lambda repressor-like DNA-binding domains"/>
    <property type="match status" value="1"/>
</dbReference>
<dbReference type="InterPro" id="IPR028082">
    <property type="entry name" value="Peripla_BP_I"/>
</dbReference>
<dbReference type="GO" id="GO:0003700">
    <property type="term" value="F:DNA-binding transcription factor activity"/>
    <property type="evidence" value="ECO:0007669"/>
    <property type="project" value="TreeGrafter"/>
</dbReference>
<evidence type="ECO:0000313" key="6">
    <source>
        <dbReference type="Proteomes" id="UP000188481"/>
    </source>
</evidence>
<comment type="caution">
    <text evidence="5">The sequence shown here is derived from an EMBL/GenBank/DDBJ whole genome shotgun (WGS) entry which is preliminary data.</text>
</comment>
<keyword evidence="1" id="KW-0805">Transcription regulation</keyword>
<organism evidence="5 6">
    <name type="scientific">Rodentibacter genomosp. 1</name>
    <dbReference type="NCBI Taxonomy" id="1908264"/>
    <lineage>
        <taxon>Bacteria</taxon>
        <taxon>Pseudomonadati</taxon>
        <taxon>Pseudomonadota</taxon>
        <taxon>Gammaproteobacteria</taxon>
        <taxon>Pasteurellales</taxon>
        <taxon>Pasteurellaceae</taxon>
        <taxon>Rodentibacter</taxon>
    </lineage>
</organism>
<dbReference type="InterPro" id="IPR010982">
    <property type="entry name" value="Lambda_DNA-bd_dom_sf"/>
</dbReference>
<evidence type="ECO:0000259" key="4">
    <source>
        <dbReference type="PROSITE" id="PS50932"/>
    </source>
</evidence>
<evidence type="ECO:0000256" key="2">
    <source>
        <dbReference type="ARBA" id="ARBA00023125"/>
    </source>
</evidence>
<dbReference type="EMBL" id="MLHN01000031">
    <property type="protein sequence ID" value="OOF48438.1"/>
    <property type="molecule type" value="Genomic_DNA"/>
</dbReference>
<dbReference type="InterPro" id="IPR000843">
    <property type="entry name" value="HTH_LacI"/>
</dbReference>
<keyword evidence="3" id="KW-0804">Transcription</keyword>
<dbReference type="SMART" id="SM00354">
    <property type="entry name" value="HTH_LACI"/>
    <property type="match status" value="1"/>
</dbReference>
<dbReference type="PANTHER" id="PTHR30146:SF33">
    <property type="entry name" value="TRANSCRIPTIONAL REGULATOR"/>
    <property type="match status" value="1"/>
</dbReference>
<sequence>MTLLGKHRRSSGKVTLSHVAKLAGVGQMTVSRALRTPEQVSAELREKIQQAIETLGYVPNSAARELASNTSRNIVIVTPSITATENTLILNGLQKALDDVDIQLIILIAGKPNWLRELVNYSPSAVILINLNVPLSERNWIANSGLPCIEIGSKQRTPLGINVCVDVKSAVEMMIDYLIKQGYQEIGLLCARQQQAIFQQYLESWHKTLLSRFRDPQLILHSAEIPSFSGGAKLFNEALLTWDKVDALIFLSDELACGALFEAQRKHYAIPYKVAIAGLGGLEVSQAAYPTLTTIQIPYEQLGKIAGEKLKQCLHDAHHSLEKETIQLETRLIIRDSA</sequence>
<dbReference type="AlphaFoldDB" id="A0A1V3J0I7"/>
<evidence type="ECO:0000313" key="5">
    <source>
        <dbReference type="EMBL" id="OOF48438.1"/>
    </source>
</evidence>
<evidence type="ECO:0000256" key="3">
    <source>
        <dbReference type="ARBA" id="ARBA00023163"/>
    </source>
</evidence>
<dbReference type="Proteomes" id="UP000188481">
    <property type="component" value="Unassembled WGS sequence"/>
</dbReference>
<dbReference type="RefSeq" id="WP_077543114.1">
    <property type="nucleotide sequence ID" value="NZ_MLHN01000031.1"/>
</dbReference>
<dbReference type="PROSITE" id="PS50932">
    <property type="entry name" value="HTH_LACI_2"/>
    <property type="match status" value="1"/>
</dbReference>
<dbReference type="Pfam" id="PF00356">
    <property type="entry name" value="LacI"/>
    <property type="match status" value="1"/>
</dbReference>
<evidence type="ECO:0000256" key="1">
    <source>
        <dbReference type="ARBA" id="ARBA00023015"/>
    </source>
</evidence>
<dbReference type="Gene3D" id="3.40.50.2300">
    <property type="match status" value="2"/>
</dbReference>
<dbReference type="Gene3D" id="1.10.260.40">
    <property type="entry name" value="lambda repressor-like DNA-binding domains"/>
    <property type="match status" value="1"/>
</dbReference>
<dbReference type="Pfam" id="PF13377">
    <property type="entry name" value="Peripla_BP_3"/>
    <property type="match status" value="1"/>
</dbReference>
<name>A0A1V3J0I7_9PAST</name>
<dbReference type="CDD" id="cd01392">
    <property type="entry name" value="HTH_LacI"/>
    <property type="match status" value="1"/>
</dbReference>
<protein>
    <submittedName>
        <fullName evidence="5">GntR family transcriptional regulator</fullName>
    </submittedName>
</protein>
<reference evidence="5 6" key="1">
    <citation type="submission" date="2016-10" db="EMBL/GenBank/DDBJ databases">
        <title>Rodentibacter gen. nov. and new species.</title>
        <authorList>
            <person name="Christensen H."/>
        </authorList>
    </citation>
    <scope>NUCLEOTIDE SEQUENCE [LARGE SCALE GENOMIC DNA]</scope>
    <source>
        <strain evidence="6">ppn416</strain>
    </source>
</reference>
<accession>A0A1V3J0I7</accession>
<gene>
    <name evidence="5" type="ORF">BKK54_10870</name>
</gene>
<keyword evidence="2" id="KW-0238">DNA-binding</keyword>
<dbReference type="SUPFAM" id="SSF53822">
    <property type="entry name" value="Periplasmic binding protein-like I"/>
    <property type="match status" value="1"/>
</dbReference>
<dbReference type="PANTHER" id="PTHR30146">
    <property type="entry name" value="LACI-RELATED TRANSCRIPTIONAL REPRESSOR"/>
    <property type="match status" value="1"/>
</dbReference>